<dbReference type="InterPro" id="IPR006917">
    <property type="entry name" value="SOUL_heme-bd"/>
</dbReference>
<reference evidence="3 4" key="1">
    <citation type="submission" date="2016-10" db="EMBL/GenBank/DDBJ databases">
        <authorList>
            <person name="Cai Z."/>
        </authorList>
    </citation>
    <scope>NUCLEOTIDE SEQUENCE [LARGE SCALE GENOMIC DNA]</scope>
</reference>
<evidence type="ECO:0000256" key="2">
    <source>
        <dbReference type="SAM" id="SignalP"/>
    </source>
</evidence>
<dbReference type="EMBL" id="FNXT01000326">
    <property type="protein sequence ID" value="SZX63490.1"/>
    <property type="molecule type" value="Genomic_DNA"/>
</dbReference>
<keyword evidence="4" id="KW-1185">Reference proteome</keyword>
<organism evidence="3 4">
    <name type="scientific">Tetradesmus obliquus</name>
    <name type="common">Green alga</name>
    <name type="synonym">Acutodesmus obliquus</name>
    <dbReference type="NCBI Taxonomy" id="3088"/>
    <lineage>
        <taxon>Eukaryota</taxon>
        <taxon>Viridiplantae</taxon>
        <taxon>Chlorophyta</taxon>
        <taxon>core chlorophytes</taxon>
        <taxon>Chlorophyceae</taxon>
        <taxon>CS clade</taxon>
        <taxon>Sphaeropleales</taxon>
        <taxon>Scenedesmaceae</taxon>
        <taxon>Tetradesmus</taxon>
    </lineage>
</organism>
<dbReference type="SUPFAM" id="SSF55136">
    <property type="entry name" value="Probable bacterial effector-binding domain"/>
    <property type="match status" value="1"/>
</dbReference>
<accession>A0A383VEY5</accession>
<keyword evidence="2" id="KW-0732">Signal</keyword>
<feature type="signal peptide" evidence="2">
    <location>
        <begin position="1"/>
        <end position="25"/>
    </location>
</feature>
<feature type="chain" id="PRO_5016616149" evidence="2">
    <location>
        <begin position="26"/>
        <end position="171"/>
    </location>
</feature>
<evidence type="ECO:0000313" key="4">
    <source>
        <dbReference type="Proteomes" id="UP000256970"/>
    </source>
</evidence>
<evidence type="ECO:0000256" key="1">
    <source>
        <dbReference type="ARBA" id="ARBA00009817"/>
    </source>
</evidence>
<dbReference type="PANTHER" id="PTHR11220:SF1">
    <property type="entry name" value="HEME-BINDING PROTEIN 2"/>
    <property type="match status" value="1"/>
</dbReference>
<dbReference type="PANTHER" id="PTHR11220">
    <property type="entry name" value="HEME-BINDING PROTEIN-RELATED"/>
    <property type="match status" value="1"/>
</dbReference>
<dbReference type="InterPro" id="IPR011256">
    <property type="entry name" value="Reg_factor_effector_dom_sf"/>
</dbReference>
<dbReference type="Proteomes" id="UP000256970">
    <property type="component" value="Unassembled WGS sequence"/>
</dbReference>
<dbReference type="Gene3D" id="3.20.80.10">
    <property type="entry name" value="Regulatory factor, effector binding domain"/>
    <property type="match status" value="1"/>
</dbReference>
<dbReference type="AlphaFoldDB" id="A0A383VEY5"/>
<sequence length="171" mass="17923">MKSKHAIVAALAACLLLFITQSADARQIAGSSATAAAGSAAATAAAAEASAALEDAGNRPWFCRGLDCPSFEVVETRGSLQLRRYKAACFIVTRVAADNLLQAQIIATKRLVGYLGGDNEDGVKLPPTVPLNSVLLTADRASRTVKGQFYFAIYLPDEVQVGGVCDFEDAD</sequence>
<protein>
    <submittedName>
        <fullName evidence="3">Uncharacterized protein</fullName>
    </submittedName>
</protein>
<name>A0A383VEY5_TETOB</name>
<comment type="similarity">
    <text evidence="1">Belongs to the HEBP family.</text>
</comment>
<evidence type="ECO:0000313" key="3">
    <source>
        <dbReference type="EMBL" id="SZX63490.1"/>
    </source>
</evidence>
<dbReference type="Pfam" id="PF04832">
    <property type="entry name" value="SOUL"/>
    <property type="match status" value="1"/>
</dbReference>
<proteinExistence type="inferred from homology"/>
<gene>
    <name evidence="3" type="ORF">BQ4739_LOCUS4029</name>
</gene>